<evidence type="ECO:0000256" key="1">
    <source>
        <dbReference type="SAM" id="Phobius"/>
    </source>
</evidence>
<proteinExistence type="predicted"/>
<feature type="transmembrane region" description="Helical" evidence="1">
    <location>
        <begin position="40"/>
        <end position="59"/>
    </location>
</feature>
<keyword evidence="3" id="KW-1185">Reference proteome</keyword>
<protein>
    <submittedName>
        <fullName evidence="2">Uncharacterized protein</fullName>
    </submittedName>
</protein>
<comment type="caution">
    <text evidence="2">The sequence shown here is derived from an EMBL/GenBank/DDBJ whole genome shotgun (WGS) entry which is preliminary data.</text>
</comment>
<evidence type="ECO:0000313" key="2">
    <source>
        <dbReference type="EMBL" id="PKG22267.1"/>
    </source>
</evidence>
<dbReference type="AlphaFoldDB" id="A0A2N0YYC9"/>
<reference evidence="2 3" key="1">
    <citation type="journal article" date="2003" name="Int. J. Syst. Evol. Microbiol.">
        <title>Bacillus nealsonii sp. nov., isolated from a spacecraft-assembly facility, whose spores are gamma-radiation resistant.</title>
        <authorList>
            <person name="Venkateswaran K."/>
            <person name="Kempf M."/>
            <person name="Chen F."/>
            <person name="Satomi M."/>
            <person name="Nicholson W."/>
            <person name="Kern R."/>
        </authorList>
    </citation>
    <scope>NUCLEOTIDE SEQUENCE [LARGE SCALE GENOMIC DNA]</scope>
    <source>
        <strain evidence="2 3">FO-92</strain>
    </source>
</reference>
<keyword evidence="1" id="KW-1133">Transmembrane helix</keyword>
<name>A0A2N0YYC9_9BACI</name>
<keyword evidence="1" id="KW-0472">Membrane</keyword>
<sequence>LYSYPYTKAVPYISQFKVNATLTDTMLTKLNRITLSQYSLYLKPFIFASLLSSYIKVSFSQEKMQKKKENILLFT</sequence>
<dbReference type="Proteomes" id="UP000233375">
    <property type="component" value="Unassembled WGS sequence"/>
</dbReference>
<accession>A0A2N0YYC9</accession>
<keyword evidence="1" id="KW-0812">Transmembrane</keyword>
<dbReference type="EMBL" id="PISE01000044">
    <property type="protein sequence ID" value="PKG22267.1"/>
    <property type="molecule type" value="Genomic_DNA"/>
</dbReference>
<gene>
    <name evidence="2" type="ORF">CWS01_17685</name>
</gene>
<organism evidence="2 3">
    <name type="scientific">Niallia nealsonii</name>
    <dbReference type="NCBI Taxonomy" id="115979"/>
    <lineage>
        <taxon>Bacteria</taxon>
        <taxon>Bacillati</taxon>
        <taxon>Bacillota</taxon>
        <taxon>Bacilli</taxon>
        <taxon>Bacillales</taxon>
        <taxon>Bacillaceae</taxon>
        <taxon>Niallia</taxon>
    </lineage>
</organism>
<feature type="non-terminal residue" evidence="2">
    <location>
        <position position="1"/>
    </location>
</feature>
<evidence type="ECO:0000313" key="3">
    <source>
        <dbReference type="Proteomes" id="UP000233375"/>
    </source>
</evidence>